<name>A0ABT2M243_9FIRM</name>
<evidence type="ECO:0000256" key="7">
    <source>
        <dbReference type="ARBA" id="ARBA00023315"/>
    </source>
</evidence>
<sequence length="613" mass="69628">MNTKKKNYIEGLDAMRGIAILGVVFYHLIPGKFPGGFLGVNMFFVLSGYLIYKGAEWEVTNGKYSVQKFYMKRIKKIFPPLIIMICSVCGMLAIFIPEVLKGKTSEIISVFGGYNNLWQIQQNASYFARMSNQSPFTHLWAIAIEMQFYIVWPVLFFMIKRSEKYFSKKKTLIIIALVVLVGGAWMSVLYSPQNDVSRLYYGTDTRMFSLLMGVLVAIIQNNLKHSESKIVSYAKNIFLVMLSVLCICGYFIVEGQSAYVYLGGLFVNSVICALIVLLMSGSGFSRVIEKSPLTIVGKISYEIYLWMYPIIFIFGYYKANYGITSWVIQILLILGIAIVQNCFTKRLNTNRIRGKKNKFVKSYLAKSYLSACIVLIMCILTVRCDLSKVLNRTLIKADENKVVSEMKNENNYEKKNNDIANNQEPVTLKNEQVNNKDYTNEKKKKTKKQQIKNEKITIIGDSVLLGASAEVKKINPNIIIDAKVSRQVSQAKDIVKNLEREGKLGDIVVIALGTNGTFSSSTGKELIKAIGAKRQIYWVNVFGEHLQWQEESNHMIESIVNEYKNVNLIDWSTYGESHKDWFVNDGIHLTESGCKAYATLLYNNILNNINTDN</sequence>
<keyword evidence="12" id="KW-1185">Reference proteome</keyword>
<keyword evidence="6 9" id="KW-0472">Membrane</keyword>
<dbReference type="InterPro" id="IPR002656">
    <property type="entry name" value="Acyl_transf_3_dom"/>
</dbReference>
<evidence type="ECO:0000256" key="9">
    <source>
        <dbReference type="SAM" id="Phobius"/>
    </source>
</evidence>
<dbReference type="Gene3D" id="3.40.50.1110">
    <property type="entry name" value="SGNH hydrolase"/>
    <property type="match status" value="1"/>
</dbReference>
<evidence type="ECO:0000313" key="11">
    <source>
        <dbReference type="EMBL" id="MCT7398956.1"/>
    </source>
</evidence>
<evidence type="ECO:0000313" key="12">
    <source>
        <dbReference type="Proteomes" id="UP001431199"/>
    </source>
</evidence>
<dbReference type="InterPro" id="IPR036514">
    <property type="entry name" value="SGNH_hydro_sf"/>
</dbReference>
<dbReference type="SUPFAM" id="SSF52266">
    <property type="entry name" value="SGNH hydrolase"/>
    <property type="match status" value="1"/>
</dbReference>
<proteinExistence type="predicted"/>
<feature type="transmembrane region" description="Helical" evidence="9">
    <location>
        <begin position="35"/>
        <end position="52"/>
    </location>
</feature>
<keyword evidence="2" id="KW-1003">Cell membrane</keyword>
<feature type="region of interest" description="Disordered" evidence="8">
    <location>
        <begin position="413"/>
        <end position="446"/>
    </location>
</feature>
<evidence type="ECO:0000256" key="4">
    <source>
        <dbReference type="ARBA" id="ARBA00022692"/>
    </source>
</evidence>
<accession>A0ABT2M243</accession>
<dbReference type="Pfam" id="PF01757">
    <property type="entry name" value="Acyl_transf_3"/>
    <property type="match status" value="1"/>
</dbReference>
<evidence type="ECO:0000256" key="6">
    <source>
        <dbReference type="ARBA" id="ARBA00023136"/>
    </source>
</evidence>
<keyword evidence="3" id="KW-0808">Transferase</keyword>
<keyword evidence="7" id="KW-0012">Acyltransferase</keyword>
<organism evidence="11 12">
    <name type="scientific">Eubacterium album</name>
    <dbReference type="NCBI Taxonomy" id="2978477"/>
    <lineage>
        <taxon>Bacteria</taxon>
        <taxon>Bacillati</taxon>
        <taxon>Bacillota</taxon>
        <taxon>Clostridia</taxon>
        <taxon>Eubacteriales</taxon>
        <taxon>Eubacteriaceae</taxon>
        <taxon>Eubacterium</taxon>
    </lineage>
</organism>
<evidence type="ECO:0000256" key="8">
    <source>
        <dbReference type="SAM" id="MobiDB-lite"/>
    </source>
</evidence>
<evidence type="ECO:0000256" key="1">
    <source>
        <dbReference type="ARBA" id="ARBA00004651"/>
    </source>
</evidence>
<reference evidence="11" key="1">
    <citation type="submission" date="2022-09" db="EMBL/GenBank/DDBJ databases">
        <title>Eubacterium sp. LFL-14 isolated from human feces.</title>
        <authorList>
            <person name="Liu F."/>
        </authorList>
    </citation>
    <scope>NUCLEOTIDE SEQUENCE</scope>
    <source>
        <strain evidence="11">LFL-14</strain>
    </source>
</reference>
<feature type="transmembrane region" description="Helical" evidence="9">
    <location>
        <begin position="205"/>
        <end position="223"/>
    </location>
</feature>
<feature type="transmembrane region" description="Helical" evidence="9">
    <location>
        <begin position="139"/>
        <end position="159"/>
    </location>
</feature>
<feature type="transmembrane region" description="Helical" evidence="9">
    <location>
        <begin position="12"/>
        <end position="29"/>
    </location>
</feature>
<feature type="transmembrane region" description="Helical" evidence="9">
    <location>
        <begin position="363"/>
        <end position="382"/>
    </location>
</feature>
<dbReference type="InterPro" id="IPR050879">
    <property type="entry name" value="Acyltransferase_3"/>
</dbReference>
<keyword evidence="5 9" id="KW-1133">Transmembrane helix</keyword>
<dbReference type="CDD" id="cd01840">
    <property type="entry name" value="SGNH_hydrolase_yrhL_like"/>
    <property type="match status" value="1"/>
</dbReference>
<evidence type="ECO:0000256" key="3">
    <source>
        <dbReference type="ARBA" id="ARBA00022679"/>
    </source>
</evidence>
<feature type="transmembrane region" description="Helical" evidence="9">
    <location>
        <begin position="171"/>
        <end position="190"/>
    </location>
</feature>
<feature type="domain" description="Acyltransferase 3" evidence="10">
    <location>
        <begin position="10"/>
        <end position="336"/>
    </location>
</feature>
<comment type="subcellular location">
    <subcellularLocation>
        <location evidence="1">Cell membrane</location>
        <topology evidence="1">Multi-pass membrane protein</topology>
    </subcellularLocation>
</comment>
<dbReference type="PANTHER" id="PTHR23028:SF53">
    <property type="entry name" value="ACYL_TRANSF_3 DOMAIN-CONTAINING PROTEIN"/>
    <property type="match status" value="1"/>
</dbReference>
<feature type="transmembrane region" description="Helical" evidence="9">
    <location>
        <begin position="259"/>
        <end position="278"/>
    </location>
</feature>
<gene>
    <name evidence="11" type="ORF">N5B56_07670</name>
</gene>
<dbReference type="RefSeq" id="WP_260978681.1">
    <property type="nucleotide sequence ID" value="NZ_JAODBU010000007.1"/>
</dbReference>
<comment type="caution">
    <text evidence="11">The sequence shown here is derived from an EMBL/GenBank/DDBJ whole genome shotgun (WGS) entry which is preliminary data.</text>
</comment>
<evidence type="ECO:0000259" key="10">
    <source>
        <dbReference type="Pfam" id="PF01757"/>
    </source>
</evidence>
<feature type="compositionally biased region" description="Polar residues" evidence="8">
    <location>
        <begin position="418"/>
        <end position="437"/>
    </location>
</feature>
<protein>
    <submittedName>
        <fullName evidence="11">Acetyltransferase</fullName>
    </submittedName>
</protein>
<feature type="transmembrane region" description="Helical" evidence="9">
    <location>
        <begin position="299"/>
        <end position="317"/>
    </location>
</feature>
<dbReference type="Proteomes" id="UP001431199">
    <property type="component" value="Unassembled WGS sequence"/>
</dbReference>
<evidence type="ECO:0000256" key="5">
    <source>
        <dbReference type="ARBA" id="ARBA00022989"/>
    </source>
</evidence>
<keyword evidence="4 9" id="KW-0812">Transmembrane</keyword>
<feature type="transmembrane region" description="Helical" evidence="9">
    <location>
        <begin position="323"/>
        <end position="343"/>
    </location>
</feature>
<evidence type="ECO:0000256" key="2">
    <source>
        <dbReference type="ARBA" id="ARBA00022475"/>
    </source>
</evidence>
<feature type="transmembrane region" description="Helical" evidence="9">
    <location>
        <begin position="77"/>
        <end position="96"/>
    </location>
</feature>
<dbReference type="EMBL" id="JAODBU010000007">
    <property type="protein sequence ID" value="MCT7398956.1"/>
    <property type="molecule type" value="Genomic_DNA"/>
</dbReference>
<feature type="transmembrane region" description="Helical" evidence="9">
    <location>
        <begin position="235"/>
        <end position="253"/>
    </location>
</feature>
<dbReference type="PANTHER" id="PTHR23028">
    <property type="entry name" value="ACETYLTRANSFERASE"/>
    <property type="match status" value="1"/>
</dbReference>